<keyword evidence="3" id="KW-0804">Transcription</keyword>
<keyword evidence="6" id="KW-1185">Reference proteome</keyword>
<keyword evidence="2" id="KW-0805">Transcription regulation</keyword>
<dbReference type="InterPro" id="IPR050313">
    <property type="entry name" value="Carb_Metab_HTH_regulators"/>
</dbReference>
<accession>A0A7W3FK10</accession>
<evidence type="ECO:0000313" key="5">
    <source>
        <dbReference type="EMBL" id="MBA8680865.1"/>
    </source>
</evidence>
<proteinExistence type="predicted"/>
<keyword evidence="1" id="KW-0678">Repressor</keyword>
<evidence type="ECO:0000256" key="2">
    <source>
        <dbReference type="ARBA" id="ARBA00023015"/>
    </source>
</evidence>
<sequence>MSHATAHEPAIPLPGERQQEILRLLREQGRVLAAPLALHFNVSEDSIRRDLRELAQRGLCRRVHGGALPLTPAFPPLAERQRQDPSRKQALASLAAGLLRHGDVVALDAGSTNSAIAAALPIDLQLRVVTNAPDIALALMGRHDIEVTLVGGRLEPRSGAVLGLQAMEYLDTVHVDVCFAGTCAIDSQGDAWAIDGEEAAFKRALLRRADRFVAVATNEKLGAVAAHRIARHVQVDTLLVEADAPAALVHALRQRGLDVLLAPPVAA</sequence>
<evidence type="ECO:0000259" key="4">
    <source>
        <dbReference type="PROSITE" id="PS51000"/>
    </source>
</evidence>
<dbReference type="PRINTS" id="PR00037">
    <property type="entry name" value="HTHLACR"/>
</dbReference>
<dbReference type="PANTHER" id="PTHR30363">
    <property type="entry name" value="HTH-TYPE TRANSCRIPTIONAL REGULATOR SRLR-RELATED"/>
    <property type="match status" value="1"/>
</dbReference>
<dbReference type="EMBL" id="JACGXS010000001">
    <property type="protein sequence ID" value="MBA8680865.1"/>
    <property type="molecule type" value="Genomic_DNA"/>
</dbReference>
<dbReference type="InterPro" id="IPR036390">
    <property type="entry name" value="WH_DNA-bd_sf"/>
</dbReference>
<evidence type="ECO:0000256" key="1">
    <source>
        <dbReference type="ARBA" id="ARBA00022491"/>
    </source>
</evidence>
<dbReference type="SMART" id="SM01134">
    <property type="entry name" value="DeoRC"/>
    <property type="match status" value="1"/>
</dbReference>
<dbReference type="Gene3D" id="1.10.10.10">
    <property type="entry name" value="Winged helix-like DNA-binding domain superfamily/Winged helix DNA-binding domain"/>
    <property type="match status" value="1"/>
</dbReference>
<evidence type="ECO:0000313" key="6">
    <source>
        <dbReference type="Proteomes" id="UP000547058"/>
    </source>
</evidence>
<gene>
    <name evidence="5" type="ORF">H4O11_03495</name>
</gene>
<protein>
    <submittedName>
        <fullName evidence="5">DeoR/GlpR transcriptional regulator</fullName>
    </submittedName>
</protein>
<dbReference type="InterPro" id="IPR037171">
    <property type="entry name" value="NagB/RpiA_transferase-like"/>
</dbReference>
<dbReference type="InterPro" id="IPR001034">
    <property type="entry name" value="DeoR_HTH"/>
</dbReference>
<dbReference type="RefSeq" id="WP_182338017.1">
    <property type="nucleotide sequence ID" value="NZ_JACGXS010000001.1"/>
</dbReference>
<dbReference type="InterPro" id="IPR036388">
    <property type="entry name" value="WH-like_DNA-bd_sf"/>
</dbReference>
<dbReference type="SUPFAM" id="SSF46785">
    <property type="entry name" value="Winged helix' DNA-binding domain"/>
    <property type="match status" value="1"/>
</dbReference>
<dbReference type="Gene3D" id="3.40.50.1360">
    <property type="match status" value="1"/>
</dbReference>
<dbReference type="SUPFAM" id="SSF100950">
    <property type="entry name" value="NagB/RpiA/CoA transferase-like"/>
    <property type="match status" value="1"/>
</dbReference>
<dbReference type="Pfam" id="PF08220">
    <property type="entry name" value="HTH_DeoR"/>
    <property type="match status" value="1"/>
</dbReference>
<dbReference type="SMART" id="SM00420">
    <property type="entry name" value="HTH_DEOR"/>
    <property type="match status" value="1"/>
</dbReference>
<evidence type="ECO:0000256" key="3">
    <source>
        <dbReference type="ARBA" id="ARBA00023163"/>
    </source>
</evidence>
<name>A0A7W3FK10_9GAMM</name>
<dbReference type="Proteomes" id="UP000547058">
    <property type="component" value="Unassembled WGS sequence"/>
</dbReference>
<dbReference type="InterPro" id="IPR014036">
    <property type="entry name" value="DeoR-like_C"/>
</dbReference>
<dbReference type="PROSITE" id="PS51000">
    <property type="entry name" value="HTH_DEOR_2"/>
    <property type="match status" value="1"/>
</dbReference>
<feature type="domain" description="HTH deoR-type" evidence="4">
    <location>
        <begin position="14"/>
        <end position="69"/>
    </location>
</feature>
<reference evidence="5 6" key="1">
    <citation type="submission" date="2020-08" db="EMBL/GenBank/DDBJ databases">
        <title>Stenotrophomonas tumulicola JCM 30961.</title>
        <authorList>
            <person name="Deng Y."/>
        </authorList>
    </citation>
    <scope>NUCLEOTIDE SEQUENCE [LARGE SCALE GENOMIC DNA]</scope>
    <source>
        <strain evidence="5 6">JCM 30961</strain>
    </source>
</reference>
<comment type="caution">
    <text evidence="5">The sequence shown here is derived from an EMBL/GenBank/DDBJ whole genome shotgun (WGS) entry which is preliminary data.</text>
</comment>
<dbReference type="GO" id="GO:0003700">
    <property type="term" value="F:DNA-binding transcription factor activity"/>
    <property type="evidence" value="ECO:0007669"/>
    <property type="project" value="InterPro"/>
</dbReference>
<dbReference type="AlphaFoldDB" id="A0A7W3FK10"/>
<organism evidence="5 6">
    <name type="scientific">Stenotrophomonas tumulicola</name>
    <dbReference type="NCBI Taxonomy" id="1685415"/>
    <lineage>
        <taxon>Bacteria</taxon>
        <taxon>Pseudomonadati</taxon>
        <taxon>Pseudomonadota</taxon>
        <taxon>Gammaproteobacteria</taxon>
        <taxon>Lysobacterales</taxon>
        <taxon>Lysobacteraceae</taxon>
        <taxon>Stenotrophomonas</taxon>
    </lineage>
</organism>
<dbReference type="PANTHER" id="PTHR30363:SF4">
    <property type="entry name" value="GLYCEROL-3-PHOSPHATE REGULON REPRESSOR"/>
    <property type="match status" value="1"/>
</dbReference>
<dbReference type="Pfam" id="PF00455">
    <property type="entry name" value="DeoRC"/>
    <property type="match status" value="1"/>
</dbReference>